<dbReference type="PaxDb" id="3880-AET01666"/>
<dbReference type="GO" id="GO:0005801">
    <property type="term" value="C:cis-Golgi network"/>
    <property type="evidence" value="ECO:0007669"/>
    <property type="project" value="InterPro"/>
</dbReference>
<evidence type="ECO:0000313" key="3">
    <source>
        <dbReference type="EnsemblPlants" id="AET01666"/>
    </source>
</evidence>
<protein>
    <submittedName>
        <fullName evidence="2">Sec34 family protein</fullName>
    </submittedName>
</protein>
<accession>G7LIY5</accession>
<dbReference type="EnsemblPlants" id="AET01666">
    <property type="protein sequence ID" value="AET01666"/>
    <property type="gene ID" value="MTR_8g018610"/>
</dbReference>
<reference evidence="2 4" key="2">
    <citation type="journal article" date="2014" name="BMC Genomics">
        <title>An improved genome release (version Mt4.0) for the model legume Medicago truncatula.</title>
        <authorList>
            <person name="Tang H."/>
            <person name="Krishnakumar V."/>
            <person name="Bidwell S."/>
            <person name="Rosen B."/>
            <person name="Chan A."/>
            <person name="Zhou S."/>
            <person name="Gentzbittel L."/>
            <person name="Childs K.L."/>
            <person name="Yandell M."/>
            <person name="Gundlach H."/>
            <person name="Mayer K.F."/>
            <person name="Schwartz D.C."/>
            <person name="Town C.D."/>
        </authorList>
    </citation>
    <scope>GENOME REANNOTATION</scope>
    <source>
        <strain evidence="3 4">cv. Jemalong A17</strain>
    </source>
</reference>
<evidence type="ECO:0000259" key="1">
    <source>
        <dbReference type="Pfam" id="PF04136"/>
    </source>
</evidence>
<dbReference type="InterPro" id="IPR007265">
    <property type="entry name" value="COG_su3"/>
</dbReference>
<name>G7LIY5_MEDTR</name>
<feature type="domain" description="Conserved oligomeric Golgi complex subunit 3 N-terminal" evidence="1">
    <location>
        <begin position="18"/>
        <end position="65"/>
    </location>
</feature>
<dbReference type="GO" id="GO:0006886">
    <property type="term" value="P:intracellular protein transport"/>
    <property type="evidence" value="ECO:0007669"/>
    <property type="project" value="InterPro"/>
</dbReference>
<keyword evidence="4" id="KW-1185">Reference proteome</keyword>
<dbReference type="AlphaFoldDB" id="G7LIY5"/>
<dbReference type="EMBL" id="CM001224">
    <property type="protein sequence ID" value="AET01666.1"/>
    <property type="molecule type" value="Genomic_DNA"/>
</dbReference>
<dbReference type="PANTHER" id="PTHR13302">
    <property type="entry name" value="CONSERVED OLIGOMERIC GOLGI COMPLEX COMPONENT 3"/>
    <property type="match status" value="1"/>
</dbReference>
<dbReference type="GO" id="GO:0016020">
    <property type="term" value="C:membrane"/>
    <property type="evidence" value="ECO:0007669"/>
    <property type="project" value="InterPro"/>
</dbReference>
<sequence length="72" mass="8583">MMYVVSLNRHVQVATNFYSSNMNVGIVNFLPLLKRLDECISYVESNPMYVESTVYLLKFHQLQVNKFNYWEL</sequence>
<gene>
    <name evidence="2" type="ordered locus">MTR_8g018610</name>
</gene>
<evidence type="ECO:0000313" key="2">
    <source>
        <dbReference type="EMBL" id="AET01666.1"/>
    </source>
</evidence>
<dbReference type="HOGENOM" id="CLU_2726045_0_0_1"/>
<reference evidence="3" key="3">
    <citation type="submission" date="2015-04" db="UniProtKB">
        <authorList>
            <consortium name="EnsemblPlants"/>
        </authorList>
    </citation>
    <scope>IDENTIFICATION</scope>
    <source>
        <strain evidence="3">cv. Jemalong A17</strain>
    </source>
</reference>
<dbReference type="PANTHER" id="PTHR13302:SF8">
    <property type="entry name" value="CONSERVED OLIGOMERIC GOLGI COMPLEX SUBUNIT 3"/>
    <property type="match status" value="1"/>
</dbReference>
<organism evidence="2 4">
    <name type="scientific">Medicago truncatula</name>
    <name type="common">Barrel medic</name>
    <name type="synonym">Medicago tribuloides</name>
    <dbReference type="NCBI Taxonomy" id="3880"/>
    <lineage>
        <taxon>Eukaryota</taxon>
        <taxon>Viridiplantae</taxon>
        <taxon>Streptophyta</taxon>
        <taxon>Embryophyta</taxon>
        <taxon>Tracheophyta</taxon>
        <taxon>Spermatophyta</taxon>
        <taxon>Magnoliopsida</taxon>
        <taxon>eudicotyledons</taxon>
        <taxon>Gunneridae</taxon>
        <taxon>Pentapetalae</taxon>
        <taxon>rosids</taxon>
        <taxon>fabids</taxon>
        <taxon>Fabales</taxon>
        <taxon>Fabaceae</taxon>
        <taxon>Papilionoideae</taxon>
        <taxon>50 kb inversion clade</taxon>
        <taxon>NPAAA clade</taxon>
        <taxon>Hologalegina</taxon>
        <taxon>IRL clade</taxon>
        <taxon>Trifolieae</taxon>
        <taxon>Medicago</taxon>
    </lineage>
</organism>
<dbReference type="STRING" id="3880.G7LIY5"/>
<proteinExistence type="predicted"/>
<dbReference type="Proteomes" id="UP000002051">
    <property type="component" value="Chromosome 8"/>
</dbReference>
<reference evidence="2 4" key="1">
    <citation type="journal article" date="2011" name="Nature">
        <title>The Medicago genome provides insight into the evolution of rhizobial symbioses.</title>
        <authorList>
            <person name="Young N.D."/>
            <person name="Debelle F."/>
            <person name="Oldroyd G.E."/>
            <person name="Geurts R."/>
            <person name="Cannon S.B."/>
            <person name="Udvardi M.K."/>
            <person name="Benedito V.A."/>
            <person name="Mayer K.F."/>
            <person name="Gouzy J."/>
            <person name="Schoof H."/>
            <person name="Van de Peer Y."/>
            <person name="Proost S."/>
            <person name="Cook D.R."/>
            <person name="Meyers B.C."/>
            <person name="Spannagl M."/>
            <person name="Cheung F."/>
            <person name="De Mita S."/>
            <person name="Krishnakumar V."/>
            <person name="Gundlach H."/>
            <person name="Zhou S."/>
            <person name="Mudge J."/>
            <person name="Bharti A.K."/>
            <person name="Murray J.D."/>
            <person name="Naoumkina M.A."/>
            <person name="Rosen B."/>
            <person name="Silverstein K.A."/>
            <person name="Tang H."/>
            <person name="Rombauts S."/>
            <person name="Zhao P.X."/>
            <person name="Zhou P."/>
            <person name="Barbe V."/>
            <person name="Bardou P."/>
            <person name="Bechner M."/>
            <person name="Bellec A."/>
            <person name="Berger A."/>
            <person name="Berges H."/>
            <person name="Bidwell S."/>
            <person name="Bisseling T."/>
            <person name="Choisne N."/>
            <person name="Couloux A."/>
            <person name="Denny R."/>
            <person name="Deshpande S."/>
            <person name="Dai X."/>
            <person name="Doyle J.J."/>
            <person name="Dudez A.M."/>
            <person name="Farmer A.D."/>
            <person name="Fouteau S."/>
            <person name="Franken C."/>
            <person name="Gibelin C."/>
            <person name="Gish J."/>
            <person name="Goldstein S."/>
            <person name="Gonzalez A.J."/>
            <person name="Green P.J."/>
            <person name="Hallab A."/>
            <person name="Hartog M."/>
            <person name="Hua A."/>
            <person name="Humphray S.J."/>
            <person name="Jeong D.H."/>
            <person name="Jing Y."/>
            <person name="Jocker A."/>
            <person name="Kenton S.M."/>
            <person name="Kim D.J."/>
            <person name="Klee K."/>
            <person name="Lai H."/>
            <person name="Lang C."/>
            <person name="Lin S."/>
            <person name="Macmil S.L."/>
            <person name="Magdelenat G."/>
            <person name="Matthews L."/>
            <person name="McCorrison J."/>
            <person name="Monaghan E.L."/>
            <person name="Mun J.H."/>
            <person name="Najar F.Z."/>
            <person name="Nicholson C."/>
            <person name="Noirot C."/>
            <person name="O'Bleness M."/>
            <person name="Paule C.R."/>
            <person name="Poulain J."/>
            <person name="Prion F."/>
            <person name="Qin B."/>
            <person name="Qu C."/>
            <person name="Retzel E.F."/>
            <person name="Riddle C."/>
            <person name="Sallet E."/>
            <person name="Samain S."/>
            <person name="Samson N."/>
            <person name="Sanders I."/>
            <person name="Saurat O."/>
            <person name="Scarpelli C."/>
            <person name="Schiex T."/>
            <person name="Segurens B."/>
            <person name="Severin A.J."/>
            <person name="Sherrier D.J."/>
            <person name="Shi R."/>
            <person name="Sims S."/>
            <person name="Singer S.R."/>
            <person name="Sinharoy S."/>
            <person name="Sterck L."/>
            <person name="Viollet A."/>
            <person name="Wang B.B."/>
            <person name="Wang K."/>
            <person name="Wang M."/>
            <person name="Wang X."/>
            <person name="Warfsmann J."/>
            <person name="Weissenbach J."/>
            <person name="White D.D."/>
            <person name="White J.D."/>
            <person name="Wiley G.B."/>
            <person name="Wincker P."/>
            <person name="Xing Y."/>
            <person name="Yang L."/>
            <person name="Yao Z."/>
            <person name="Ying F."/>
            <person name="Zhai J."/>
            <person name="Zhou L."/>
            <person name="Zuber A."/>
            <person name="Denarie J."/>
            <person name="Dixon R.A."/>
            <person name="May G.D."/>
            <person name="Schwartz D.C."/>
            <person name="Rogers J."/>
            <person name="Quetier F."/>
            <person name="Town C.D."/>
            <person name="Roe B.A."/>
        </authorList>
    </citation>
    <scope>NUCLEOTIDE SEQUENCE [LARGE SCALE GENOMIC DNA]</scope>
    <source>
        <strain evidence="2">A17</strain>
        <strain evidence="3 4">cv. Jemalong A17</strain>
    </source>
</reference>
<dbReference type="InterPro" id="IPR048320">
    <property type="entry name" value="COG3_N"/>
</dbReference>
<evidence type="ECO:0000313" key="4">
    <source>
        <dbReference type="Proteomes" id="UP000002051"/>
    </source>
</evidence>
<dbReference type="Pfam" id="PF04136">
    <property type="entry name" value="COG3_N"/>
    <property type="match status" value="1"/>
</dbReference>